<dbReference type="AlphaFoldDB" id="A0A679I6J9"/>
<dbReference type="RefSeq" id="WP_162049312.1">
    <property type="nucleotide sequence ID" value="NZ_AP019011.1"/>
</dbReference>
<name>A0A679I6J9_9RHOO</name>
<sequence length="100" mass="10977">MQKSAVISYLVVFVGLLTGCATYDTTNAIDPNLASGSYMSRQDVITATKECENAGMRAKVVYIDATLQGKRIQVPHDVFCEPSTMVRRTPYAPNSPYIKP</sequence>
<evidence type="ECO:0000313" key="1">
    <source>
        <dbReference type="EMBL" id="BBU70056.1"/>
    </source>
</evidence>
<evidence type="ECO:0000313" key="2">
    <source>
        <dbReference type="Proteomes" id="UP000463961"/>
    </source>
</evidence>
<keyword evidence="2" id="KW-1185">Reference proteome</keyword>
<dbReference type="PROSITE" id="PS51257">
    <property type="entry name" value="PROKAR_LIPOPROTEIN"/>
    <property type="match status" value="1"/>
</dbReference>
<dbReference type="Proteomes" id="UP000463961">
    <property type="component" value="Chromosome"/>
</dbReference>
<protein>
    <submittedName>
        <fullName evidence="1">Uncharacterized protein</fullName>
    </submittedName>
</protein>
<gene>
    <name evidence="1" type="ORF">ICHIAU1_23390</name>
</gene>
<reference evidence="2" key="1">
    <citation type="submission" date="2020-01" db="EMBL/GenBank/DDBJ databases">
        <title>Phosphoaccumulans saitamaens gen. nov., sp. nov., a polyphosphate accumulating bacterium isolated from surface river water.</title>
        <authorList>
            <person name="Watanabe K."/>
            <person name="Suda W."/>
        </authorList>
    </citation>
    <scope>NUCLEOTIDE SEQUENCE [LARGE SCALE GENOMIC DNA]</scope>
    <source>
        <strain evidence="2">ICHIAU1</strain>
    </source>
</reference>
<proteinExistence type="predicted"/>
<accession>A0A679I6J9</accession>
<dbReference type="EMBL" id="AP022345">
    <property type="protein sequence ID" value="BBU70056.1"/>
    <property type="molecule type" value="Genomic_DNA"/>
</dbReference>
<organism evidence="1 2">
    <name type="scientific">Fluviibacter phosphoraccumulans</name>
    <dbReference type="NCBI Taxonomy" id="1751046"/>
    <lineage>
        <taxon>Bacteria</taxon>
        <taxon>Pseudomonadati</taxon>
        <taxon>Pseudomonadota</taxon>
        <taxon>Betaproteobacteria</taxon>
        <taxon>Rhodocyclales</taxon>
        <taxon>Fluviibacteraceae</taxon>
        <taxon>Fluviibacter</taxon>
    </lineage>
</organism>